<dbReference type="InterPro" id="IPR029006">
    <property type="entry name" value="ADF-H/Gelsolin-like_dom_sf"/>
</dbReference>
<dbReference type="InterPro" id="IPR002108">
    <property type="entry name" value="ADF-H"/>
</dbReference>
<keyword evidence="8" id="KW-1185">Reference proteome</keyword>
<feature type="domain" description="ADF-H" evidence="6">
    <location>
        <begin position="1"/>
        <end position="126"/>
    </location>
</feature>
<dbReference type="PANTHER" id="PTHR11913">
    <property type="entry name" value="COFILIN-RELATED"/>
    <property type="match status" value="1"/>
</dbReference>
<proteinExistence type="inferred from homology"/>
<dbReference type="Pfam" id="PF00241">
    <property type="entry name" value="Cofilin_ADF"/>
    <property type="match status" value="1"/>
</dbReference>
<evidence type="ECO:0000256" key="3">
    <source>
        <dbReference type="ARBA" id="ARBA00015630"/>
    </source>
</evidence>
<evidence type="ECO:0000256" key="1">
    <source>
        <dbReference type="ARBA" id="ARBA00004109"/>
    </source>
</evidence>
<reference evidence="7" key="1">
    <citation type="submission" date="2023-03" db="EMBL/GenBank/DDBJ databases">
        <title>Massive genome expansion in bonnet fungi (Mycena s.s.) driven by repeated elements and novel gene families across ecological guilds.</title>
        <authorList>
            <consortium name="Lawrence Berkeley National Laboratory"/>
            <person name="Harder C.B."/>
            <person name="Miyauchi S."/>
            <person name="Viragh M."/>
            <person name="Kuo A."/>
            <person name="Thoen E."/>
            <person name="Andreopoulos B."/>
            <person name="Lu D."/>
            <person name="Skrede I."/>
            <person name="Drula E."/>
            <person name="Henrissat B."/>
            <person name="Morin E."/>
            <person name="Kohler A."/>
            <person name="Barry K."/>
            <person name="LaButti K."/>
            <person name="Morin E."/>
            <person name="Salamov A."/>
            <person name="Lipzen A."/>
            <person name="Mereny Z."/>
            <person name="Hegedus B."/>
            <person name="Baldrian P."/>
            <person name="Stursova M."/>
            <person name="Weitz H."/>
            <person name="Taylor A."/>
            <person name="Grigoriev I.V."/>
            <person name="Nagy L.G."/>
            <person name="Martin F."/>
            <person name="Kauserud H."/>
        </authorList>
    </citation>
    <scope>NUCLEOTIDE SEQUENCE</scope>
    <source>
        <strain evidence="7">CBHHK067</strain>
    </source>
</reference>
<dbReference type="PROSITE" id="PS51263">
    <property type="entry name" value="ADF_H"/>
    <property type="match status" value="1"/>
</dbReference>
<dbReference type="GO" id="GO:0030042">
    <property type="term" value="P:actin filament depolymerization"/>
    <property type="evidence" value="ECO:0007669"/>
    <property type="project" value="InterPro"/>
</dbReference>
<dbReference type="SUPFAM" id="SSF55753">
    <property type="entry name" value="Actin depolymerizing proteins"/>
    <property type="match status" value="1"/>
</dbReference>
<evidence type="ECO:0000313" key="8">
    <source>
        <dbReference type="Proteomes" id="UP001221757"/>
    </source>
</evidence>
<comment type="caution">
    <text evidence="7">The sequence shown here is derived from an EMBL/GenBank/DDBJ whole genome shotgun (WGS) entry which is preliminary data.</text>
</comment>
<dbReference type="Gene3D" id="3.40.20.10">
    <property type="entry name" value="Severin"/>
    <property type="match status" value="1"/>
</dbReference>
<dbReference type="SMART" id="SM00102">
    <property type="entry name" value="ADF"/>
    <property type="match status" value="1"/>
</dbReference>
<dbReference type="AlphaFoldDB" id="A0AAD7GCC7"/>
<protein>
    <recommendedName>
        <fullName evidence="3">Cofilin</fullName>
    </recommendedName>
    <alternativeName>
        <fullName evidence="5">Actin-depolymerizing factor 1</fullName>
    </alternativeName>
</protein>
<dbReference type="InterPro" id="IPR017904">
    <property type="entry name" value="ADF/Cofilin"/>
</dbReference>
<organism evidence="7 8">
    <name type="scientific">Mycena rosella</name>
    <name type="common">Pink bonnet</name>
    <name type="synonym">Agaricus rosellus</name>
    <dbReference type="NCBI Taxonomy" id="1033263"/>
    <lineage>
        <taxon>Eukaryota</taxon>
        <taxon>Fungi</taxon>
        <taxon>Dikarya</taxon>
        <taxon>Basidiomycota</taxon>
        <taxon>Agaricomycotina</taxon>
        <taxon>Agaricomycetes</taxon>
        <taxon>Agaricomycetidae</taxon>
        <taxon>Agaricales</taxon>
        <taxon>Marasmiineae</taxon>
        <taxon>Mycenaceae</taxon>
        <taxon>Mycena</taxon>
    </lineage>
</organism>
<dbReference type="GO" id="GO:0015629">
    <property type="term" value="C:actin cytoskeleton"/>
    <property type="evidence" value="ECO:0007669"/>
    <property type="project" value="InterPro"/>
</dbReference>
<gene>
    <name evidence="7" type="ORF">B0H17DRAFT_58649</name>
</gene>
<comment type="similarity">
    <text evidence="2">Belongs to the actin-binding proteins ADF family.</text>
</comment>
<dbReference type="CDD" id="cd11286">
    <property type="entry name" value="ADF_cofilin_like"/>
    <property type="match status" value="1"/>
</dbReference>
<evidence type="ECO:0000259" key="6">
    <source>
        <dbReference type="PROSITE" id="PS51263"/>
    </source>
</evidence>
<dbReference type="EMBL" id="JARKIE010000116">
    <property type="protein sequence ID" value="KAJ7681557.1"/>
    <property type="molecule type" value="Genomic_DNA"/>
</dbReference>
<evidence type="ECO:0000313" key="7">
    <source>
        <dbReference type="EMBL" id="KAJ7681557.1"/>
    </source>
</evidence>
<keyword evidence="4" id="KW-0009">Actin-binding</keyword>
<dbReference type="GO" id="GO:0016363">
    <property type="term" value="C:nuclear matrix"/>
    <property type="evidence" value="ECO:0007669"/>
    <property type="project" value="UniProtKB-SubCell"/>
</dbReference>
<sequence>MISIVAECSTLYDQLKVRKLKYIIFALSDDNKSIIIHKSSESPNYEDFLREFPSDDCTWAVYRLENQGENKICFYSWLPDGANVEVRIMYTSFNDVLRRHLAGVAVDIYGTDASDLSYKLVMNQILSFK</sequence>
<evidence type="ECO:0000256" key="4">
    <source>
        <dbReference type="ARBA" id="ARBA00023203"/>
    </source>
</evidence>
<evidence type="ECO:0000256" key="5">
    <source>
        <dbReference type="ARBA" id="ARBA00032427"/>
    </source>
</evidence>
<dbReference type="GO" id="GO:0003779">
    <property type="term" value="F:actin binding"/>
    <property type="evidence" value="ECO:0007669"/>
    <property type="project" value="UniProtKB-KW"/>
</dbReference>
<name>A0AAD7GCC7_MYCRO</name>
<accession>A0AAD7GCC7</accession>
<dbReference type="Proteomes" id="UP001221757">
    <property type="component" value="Unassembled WGS sequence"/>
</dbReference>
<comment type="subcellular location">
    <subcellularLocation>
        <location evidence="1">Nucleus matrix</location>
    </subcellularLocation>
</comment>
<evidence type="ECO:0000256" key="2">
    <source>
        <dbReference type="ARBA" id="ARBA00006844"/>
    </source>
</evidence>